<dbReference type="Pfam" id="PF01614">
    <property type="entry name" value="IclR_C"/>
    <property type="match status" value="1"/>
</dbReference>
<dbReference type="RefSeq" id="WP_163612039.1">
    <property type="nucleotide sequence ID" value="NZ_JAAGWB010000043.1"/>
</dbReference>
<reference evidence="8 10" key="2">
    <citation type="submission" date="2020-02" db="EMBL/GenBank/DDBJ databases">
        <title>The WGS of Modestobacter muralis DSM 100205.</title>
        <authorList>
            <person name="Jiang Z."/>
        </authorList>
    </citation>
    <scope>NUCLEOTIDE SEQUENCE [LARGE SCALE GENOMIC DNA]</scope>
    <source>
        <strain evidence="8 10">DSM 100205</strain>
    </source>
</reference>
<dbReference type="Proteomes" id="UP000471152">
    <property type="component" value="Unassembled WGS sequence"/>
</dbReference>
<evidence type="ECO:0000256" key="3">
    <source>
        <dbReference type="ARBA" id="ARBA00023163"/>
    </source>
</evidence>
<name>A0A6P0H9H6_9ACTN</name>
<comment type="caution">
    <text evidence="8">The sequence shown here is derived from an EMBL/GenBank/DDBJ whole genome shotgun (WGS) entry which is preliminary data.</text>
</comment>
<keyword evidence="9" id="KW-1185">Reference proteome</keyword>
<organism evidence="8 10">
    <name type="scientific">Modestobacter muralis</name>
    <dbReference type="NCBI Taxonomy" id="1608614"/>
    <lineage>
        <taxon>Bacteria</taxon>
        <taxon>Bacillati</taxon>
        <taxon>Actinomycetota</taxon>
        <taxon>Actinomycetes</taxon>
        <taxon>Geodermatophilales</taxon>
        <taxon>Geodermatophilaceae</taxon>
        <taxon>Modestobacter</taxon>
    </lineage>
</organism>
<dbReference type="GO" id="GO:0045892">
    <property type="term" value="P:negative regulation of DNA-templated transcription"/>
    <property type="evidence" value="ECO:0007669"/>
    <property type="project" value="TreeGrafter"/>
</dbReference>
<protein>
    <submittedName>
        <fullName evidence="8">Helix-turn-helix domain-containing protein</fullName>
    </submittedName>
</protein>
<proteinExistence type="predicted"/>
<dbReference type="Pfam" id="PF09339">
    <property type="entry name" value="HTH_IclR"/>
    <property type="match status" value="1"/>
</dbReference>
<dbReference type="InterPro" id="IPR036388">
    <property type="entry name" value="WH-like_DNA-bd_sf"/>
</dbReference>
<feature type="domain" description="HTH iclR-type" evidence="5">
    <location>
        <begin position="77"/>
        <end position="139"/>
    </location>
</feature>
<gene>
    <name evidence="8" type="ORF">G3R41_15815</name>
    <name evidence="7" type="ORF">GCU67_15165</name>
</gene>
<keyword evidence="3" id="KW-0804">Transcription</keyword>
<dbReference type="InterPro" id="IPR029016">
    <property type="entry name" value="GAF-like_dom_sf"/>
</dbReference>
<dbReference type="InterPro" id="IPR050707">
    <property type="entry name" value="HTH_MetabolicPath_Reg"/>
</dbReference>
<dbReference type="PANTHER" id="PTHR30136">
    <property type="entry name" value="HELIX-TURN-HELIX TRANSCRIPTIONAL REGULATOR, ICLR FAMILY"/>
    <property type="match status" value="1"/>
</dbReference>
<dbReference type="InterPro" id="IPR036390">
    <property type="entry name" value="WH_DNA-bd_sf"/>
</dbReference>
<keyword evidence="2" id="KW-0238">DNA-binding</keyword>
<dbReference type="EMBL" id="JAAGWH010000041">
    <property type="protein sequence ID" value="NEK95494.1"/>
    <property type="molecule type" value="Genomic_DNA"/>
</dbReference>
<dbReference type="Gene3D" id="1.10.10.10">
    <property type="entry name" value="Winged helix-like DNA-binding domain superfamily/Winged helix DNA-binding domain"/>
    <property type="match status" value="1"/>
</dbReference>
<evidence type="ECO:0000256" key="1">
    <source>
        <dbReference type="ARBA" id="ARBA00023015"/>
    </source>
</evidence>
<dbReference type="PROSITE" id="PS51077">
    <property type="entry name" value="HTH_ICLR"/>
    <property type="match status" value="1"/>
</dbReference>
<dbReference type="GO" id="GO:0003677">
    <property type="term" value="F:DNA binding"/>
    <property type="evidence" value="ECO:0007669"/>
    <property type="project" value="UniProtKB-KW"/>
</dbReference>
<dbReference type="SUPFAM" id="SSF46785">
    <property type="entry name" value="Winged helix' DNA-binding domain"/>
    <property type="match status" value="1"/>
</dbReference>
<evidence type="ECO:0000313" key="7">
    <source>
        <dbReference type="EMBL" id="NEK95494.1"/>
    </source>
</evidence>
<dbReference type="AlphaFoldDB" id="A0A6P0H9H6"/>
<evidence type="ECO:0000313" key="10">
    <source>
        <dbReference type="Proteomes" id="UP000471152"/>
    </source>
</evidence>
<evidence type="ECO:0000256" key="4">
    <source>
        <dbReference type="SAM" id="MobiDB-lite"/>
    </source>
</evidence>
<reference evidence="7 9" key="1">
    <citation type="submission" date="2020-01" db="EMBL/GenBank/DDBJ databases">
        <title>the WGS Modestobacter muralis CPCC 204518.</title>
        <authorList>
            <person name="Jiang Z."/>
        </authorList>
    </citation>
    <scope>NUCLEOTIDE SEQUENCE [LARGE SCALE GENOMIC DNA]</scope>
    <source>
        <strain evidence="7 9">DSM 100205</strain>
    </source>
</reference>
<keyword evidence="1" id="KW-0805">Transcription regulation</keyword>
<dbReference type="InterPro" id="IPR005471">
    <property type="entry name" value="Tscrpt_reg_IclR_N"/>
</dbReference>
<dbReference type="PANTHER" id="PTHR30136:SF24">
    <property type="entry name" value="HTH-TYPE TRANSCRIPTIONAL REPRESSOR ALLR"/>
    <property type="match status" value="1"/>
</dbReference>
<evidence type="ECO:0000313" key="8">
    <source>
        <dbReference type="EMBL" id="NEN52382.1"/>
    </source>
</evidence>
<dbReference type="SMART" id="SM00346">
    <property type="entry name" value="HTH_ICLR"/>
    <property type="match status" value="1"/>
</dbReference>
<evidence type="ECO:0000256" key="2">
    <source>
        <dbReference type="ARBA" id="ARBA00023125"/>
    </source>
</evidence>
<dbReference type="EMBL" id="JAAGWB010000043">
    <property type="protein sequence ID" value="NEN52382.1"/>
    <property type="molecule type" value="Genomic_DNA"/>
</dbReference>
<evidence type="ECO:0000259" key="5">
    <source>
        <dbReference type="PROSITE" id="PS51077"/>
    </source>
</evidence>
<evidence type="ECO:0000259" key="6">
    <source>
        <dbReference type="PROSITE" id="PS51078"/>
    </source>
</evidence>
<dbReference type="GO" id="GO:0003700">
    <property type="term" value="F:DNA-binding transcription factor activity"/>
    <property type="evidence" value="ECO:0007669"/>
    <property type="project" value="TreeGrafter"/>
</dbReference>
<dbReference type="PROSITE" id="PS51078">
    <property type="entry name" value="ICLR_ED"/>
    <property type="match status" value="1"/>
</dbReference>
<feature type="region of interest" description="Disordered" evidence="4">
    <location>
        <begin position="1"/>
        <end position="23"/>
    </location>
</feature>
<evidence type="ECO:0000313" key="9">
    <source>
        <dbReference type="Proteomes" id="UP000468828"/>
    </source>
</evidence>
<accession>A0A6P0H9H6</accession>
<dbReference type="SUPFAM" id="SSF55781">
    <property type="entry name" value="GAF domain-like"/>
    <property type="match status" value="1"/>
</dbReference>
<sequence>MRSEVESAPVSRRGSSTSTPGAVEAADLSAEDLGESTAQLIDAGGPRVGLRNRQHVPLVNYLARMANTADATSSADIRAVARVGQICALFGSRAVELSAADIADATGLNRTTAYRYCASMAAAGILERGSRRGTFALGGLMLELGIQALGRRRVVEIAGPHLQRLRSAVRMTAVLGIRGASGPVVALAEEDTSRVVVMTVHPGTRLEPTAAQSQLMLAYGDSAALEAALAGMPDAQRARLETDVHSARRQGHSVVWNGSTVAVAAPVFDDTGLVATVALLGAGELDLESTLEQLLATARALSAELGHSGETVAARP</sequence>
<feature type="domain" description="IclR-ED" evidence="6">
    <location>
        <begin position="140"/>
        <end position="307"/>
    </location>
</feature>
<dbReference type="InterPro" id="IPR014757">
    <property type="entry name" value="Tscrpt_reg_IclR_C"/>
</dbReference>
<dbReference type="Proteomes" id="UP000468828">
    <property type="component" value="Unassembled WGS sequence"/>
</dbReference>
<dbReference type="Gene3D" id="3.30.450.40">
    <property type="match status" value="1"/>
</dbReference>